<dbReference type="InterPro" id="IPR001487">
    <property type="entry name" value="Bromodomain"/>
</dbReference>
<dbReference type="AlphaFoldDB" id="B4G4W0"/>
<dbReference type="InterPro" id="IPR018359">
    <property type="entry name" value="Bromodomain_CS"/>
</dbReference>
<dbReference type="GO" id="GO:0006338">
    <property type="term" value="P:chromatin remodeling"/>
    <property type="evidence" value="ECO:0007669"/>
    <property type="project" value="TreeGrafter"/>
</dbReference>
<dbReference type="InterPro" id="IPR050935">
    <property type="entry name" value="Bromo_chromatin_reader"/>
</dbReference>
<keyword evidence="6" id="KW-1185">Reference proteome</keyword>
<evidence type="ECO:0000259" key="4">
    <source>
        <dbReference type="PROSITE" id="PS50014"/>
    </source>
</evidence>
<evidence type="ECO:0000313" key="5">
    <source>
        <dbReference type="EMBL" id="EDW24626.1"/>
    </source>
</evidence>
<dbReference type="Pfam" id="PF00439">
    <property type="entry name" value="Bromodomain"/>
    <property type="match status" value="1"/>
</dbReference>
<evidence type="ECO:0000256" key="3">
    <source>
        <dbReference type="SAM" id="MobiDB-lite"/>
    </source>
</evidence>
<feature type="domain" description="Bromo" evidence="4">
    <location>
        <begin position="77"/>
        <end position="141"/>
    </location>
</feature>
<dbReference type="Gene3D" id="1.20.920.10">
    <property type="entry name" value="Bromodomain-like"/>
    <property type="match status" value="1"/>
</dbReference>
<dbReference type="InterPro" id="IPR036427">
    <property type="entry name" value="Bromodomain-like_sf"/>
</dbReference>
<dbReference type="STRING" id="7234.B4G4W0"/>
<dbReference type="PANTHER" id="PTHR22880:SF225">
    <property type="entry name" value="BROMODOMAIN-CONTAINING PROTEIN BET-1-RELATED"/>
    <property type="match status" value="1"/>
</dbReference>
<dbReference type="PANTHER" id="PTHR22880">
    <property type="entry name" value="FALZ-RELATED BROMODOMAIN-CONTAINING PROTEINS"/>
    <property type="match status" value="1"/>
</dbReference>
<dbReference type="SUPFAM" id="SSF47370">
    <property type="entry name" value="Bromodomain"/>
    <property type="match status" value="1"/>
</dbReference>
<protein>
    <submittedName>
        <fullName evidence="5">GL23288</fullName>
    </submittedName>
</protein>
<keyword evidence="1 2" id="KW-0103">Bromodomain</keyword>
<dbReference type="PROSITE" id="PS50014">
    <property type="entry name" value="BROMODOMAIN_2"/>
    <property type="match status" value="1"/>
</dbReference>
<evidence type="ECO:0000313" key="6">
    <source>
        <dbReference type="Proteomes" id="UP000008744"/>
    </source>
</evidence>
<evidence type="ECO:0000256" key="2">
    <source>
        <dbReference type="PROSITE-ProRule" id="PRU00035"/>
    </source>
</evidence>
<proteinExistence type="predicted"/>
<dbReference type="OMA" id="IFENCML"/>
<dbReference type="GO" id="GO:0000785">
    <property type="term" value="C:chromatin"/>
    <property type="evidence" value="ECO:0007669"/>
    <property type="project" value="TreeGrafter"/>
</dbReference>
<dbReference type="EMBL" id="CH479179">
    <property type="protein sequence ID" value="EDW24626.1"/>
    <property type="molecule type" value="Genomic_DNA"/>
</dbReference>
<reference evidence="5 6" key="1">
    <citation type="journal article" date="2007" name="Nature">
        <title>Evolution of genes and genomes on the Drosophila phylogeny.</title>
        <authorList>
            <consortium name="Drosophila 12 Genomes Consortium"/>
            <person name="Clark A.G."/>
            <person name="Eisen M.B."/>
            <person name="Smith D.R."/>
            <person name="Bergman C.M."/>
            <person name="Oliver B."/>
            <person name="Markow T.A."/>
            <person name="Kaufman T.C."/>
            <person name="Kellis M."/>
            <person name="Gelbart W."/>
            <person name="Iyer V.N."/>
            <person name="Pollard D.A."/>
            <person name="Sackton T.B."/>
            <person name="Larracuente A.M."/>
            <person name="Singh N.D."/>
            <person name="Abad J.P."/>
            <person name="Abt D.N."/>
            <person name="Adryan B."/>
            <person name="Aguade M."/>
            <person name="Akashi H."/>
            <person name="Anderson W.W."/>
            <person name="Aquadro C.F."/>
            <person name="Ardell D.H."/>
            <person name="Arguello R."/>
            <person name="Artieri C.G."/>
            <person name="Barbash D.A."/>
            <person name="Barker D."/>
            <person name="Barsanti P."/>
            <person name="Batterham P."/>
            <person name="Batzoglou S."/>
            <person name="Begun D."/>
            <person name="Bhutkar A."/>
            <person name="Blanco E."/>
            <person name="Bosak S.A."/>
            <person name="Bradley R.K."/>
            <person name="Brand A.D."/>
            <person name="Brent M.R."/>
            <person name="Brooks A.N."/>
            <person name="Brown R.H."/>
            <person name="Butlin R.K."/>
            <person name="Caggese C."/>
            <person name="Calvi B.R."/>
            <person name="Bernardo de Carvalho A."/>
            <person name="Caspi A."/>
            <person name="Castrezana S."/>
            <person name="Celniker S.E."/>
            <person name="Chang J.L."/>
            <person name="Chapple C."/>
            <person name="Chatterji S."/>
            <person name="Chinwalla A."/>
            <person name="Civetta A."/>
            <person name="Clifton S.W."/>
            <person name="Comeron J.M."/>
            <person name="Costello J.C."/>
            <person name="Coyne J.A."/>
            <person name="Daub J."/>
            <person name="David R.G."/>
            <person name="Delcher A.L."/>
            <person name="Delehaunty K."/>
            <person name="Do C.B."/>
            <person name="Ebling H."/>
            <person name="Edwards K."/>
            <person name="Eickbush T."/>
            <person name="Evans J.D."/>
            <person name="Filipski A."/>
            <person name="Findeiss S."/>
            <person name="Freyhult E."/>
            <person name="Fulton L."/>
            <person name="Fulton R."/>
            <person name="Garcia A.C."/>
            <person name="Gardiner A."/>
            <person name="Garfield D.A."/>
            <person name="Garvin B.E."/>
            <person name="Gibson G."/>
            <person name="Gilbert D."/>
            <person name="Gnerre S."/>
            <person name="Godfrey J."/>
            <person name="Good R."/>
            <person name="Gotea V."/>
            <person name="Gravely B."/>
            <person name="Greenberg A.J."/>
            <person name="Griffiths-Jones S."/>
            <person name="Gross S."/>
            <person name="Guigo R."/>
            <person name="Gustafson E.A."/>
            <person name="Haerty W."/>
            <person name="Hahn M.W."/>
            <person name="Halligan D.L."/>
            <person name="Halpern A.L."/>
            <person name="Halter G.M."/>
            <person name="Han M.V."/>
            <person name="Heger A."/>
            <person name="Hillier L."/>
            <person name="Hinrichs A.S."/>
            <person name="Holmes I."/>
            <person name="Hoskins R.A."/>
            <person name="Hubisz M.J."/>
            <person name="Hultmark D."/>
            <person name="Huntley M.A."/>
            <person name="Jaffe D.B."/>
            <person name="Jagadeeshan S."/>
            <person name="Jeck W.R."/>
            <person name="Johnson J."/>
            <person name="Jones C.D."/>
            <person name="Jordan W.C."/>
            <person name="Karpen G.H."/>
            <person name="Kataoka E."/>
            <person name="Keightley P.D."/>
            <person name="Kheradpour P."/>
            <person name="Kirkness E.F."/>
            <person name="Koerich L.B."/>
            <person name="Kristiansen K."/>
            <person name="Kudrna D."/>
            <person name="Kulathinal R.J."/>
            <person name="Kumar S."/>
            <person name="Kwok R."/>
            <person name="Lander E."/>
            <person name="Langley C.H."/>
            <person name="Lapoint R."/>
            <person name="Lazzaro B.P."/>
            <person name="Lee S.J."/>
            <person name="Levesque L."/>
            <person name="Li R."/>
            <person name="Lin C.F."/>
            <person name="Lin M.F."/>
            <person name="Lindblad-Toh K."/>
            <person name="Llopart A."/>
            <person name="Long M."/>
            <person name="Low L."/>
            <person name="Lozovsky E."/>
            <person name="Lu J."/>
            <person name="Luo M."/>
            <person name="Machado C.A."/>
            <person name="Makalowski W."/>
            <person name="Marzo M."/>
            <person name="Matsuda M."/>
            <person name="Matzkin L."/>
            <person name="McAllister B."/>
            <person name="McBride C.S."/>
            <person name="McKernan B."/>
            <person name="McKernan K."/>
            <person name="Mendez-Lago M."/>
            <person name="Minx P."/>
            <person name="Mollenhauer M.U."/>
            <person name="Montooth K."/>
            <person name="Mount S.M."/>
            <person name="Mu X."/>
            <person name="Myers E."/>
            <person name="Negre B."/>
            <person name="Newfeld S."/>
            <person name="Nielsen R."/>
            <person name="Noor M.A."/>
            <person name="O'Grady P."/>
            <person name="Pachter L."/>
            <person name="Papaceit M."/>
            <person name="Parisi M.J."/>
            <person name="Parisi M."/>
            <person name="Parts L."/>
            <person name="Pedersen J.S."/>
            <person name="Pesole G."/>
            <person name="Phillippy A.M."/>
            <person name="Ponting C.P."/>
            <person name="Pop M."/>
            <person name="Porcelli D."/>
            <person name="Powell J.R."/>
            <person name="Prohaska S."/>
            <person name="Pruitt K."/>
            <person name="Puig M."/>
            <person name="Quesneville H."/>
            <person name="Ram K.R."/>
            <person name="Rand D."/>
            <person name="Rasmussen M.D."/>
            <person name="Reed L.K."/>
            <person name="Reenan R."/>
            <person name="Reily A."/>
            <person name="Remington K.A."/>
            <person name="Rieger T.T."/>
            <person name="Ritchie M.G."/>
            <person name="Robin C."/>
            <person name="Rogers Y.H."/>
            <person name="Rohde C."/>
            <person name="Rozas J."/>
            <person name="Rubenfield M.J."/>
            <person name="Ruiz A."/>
            <person name="Russo S."/>
            <person name="Salzberg S.L."/>
            <person name="Sanchez-Gracia A."/>
            <person name="Saranga D.J."/>
            <person name="Sato H."/>
            <person name="Schaeffer S.W."/>
            <person name="Schatz M.C."/>
            <person name="Schlenke T."/>
            <person name="Schwartz R."/>
            <person name="Segarra C."/>
            <person name="Singh R.S."/>
            <person name="Sirot L."/>
            <person name="Sirota M."/>
            <person name="Sisneros N.B."/>
            <person name="Smith C.D."/>
            <person name="Smith T.F."/>
            <person name="Spieth J."/>
            <person name="Stage D.E."/>
            <person name="Stark A."/>
            <person name="Stephan W."/>
            <person name="Strausberg R.L."/>
            <person name="Strempel S."/>
            <person name="Sturgill D."/>
            <person name="Sutton G."/>
            <person name="Sutton G.G."/>
            <person name="Tao W."/>
            <person name="Teichmann S."/>
            <person name="Tobari Y.N."/>
            <person name="Tomimura Y."/>
            <person name="Tsolas J.M."/>
            <person name="Valente V.L."/>
            <person name="Venter E."/>
            <person name="Venter J.C."/>
            <person name="Vicario S."/>
            <person name="Vieira F.G."/>
            <person name="Vilella A.J."/>
            <person name="Villasante A."/>
            <person name="Walenz B."/>
            <person name="Wang J."/>
            <person name="Wasserman M."/>
            <person name="Watts T."/>
            <person name="Wilson D."/>
            <person name="Wilson R.K."/>
            <person name="Wing R.A."/>
            <person name="Wolfner M.F."/>
            <person name="Wong A."/>
            <person name="Wong G.K."/>
            <person name="Wu C.I."/>
            <person name="Wu G."/>
            <person name="Yamamoto D."/>
            <person name="Yang H.P."/>
            <person name="Yang S.P."/>
            <person name="Yorke J.A."/>
            <person name="Yoshida K."/>
            <person name="Zdobnov E."/>
            <person name="Zhang P."/>
            <person name="Zhang Y."/>
            <person name="Zimin A.V."/>
            <person name="Baldwin J."/>
            <person name="Abdouelleil A."/>
            <person name="Abdulkadir J."/>
            <person name="Abebe A."/>
            <person name="Abera B."/>
            <person name="Abreu J."/>
            <person name="Acer S.C."/>
            <person name="Aftuck L."/>
            <person name="Alexander A."/>
            <person name="An P."/>
            <person name="Anderson E."/>
            <person name="Anderson S."/>
            <person name="Arachi H."/>
            <person name="Azer M."/>
            <person name="Bachantsang P."/>
            <person name="Barry A."/>
            <person name="Bayul T."/>
            <person name="Berlin A."/>
            <person name="Bessette D."/>
            <person name="Bloom T."/>
            <person name="Blye J."/>
            <person name="Boguslavskiy L."/>
            <person name="Bonnet C."/>
            <person name="Boukhgalter B."/>
            <person name="Bourzgui I."/>
            <person name="Brown A."/>
            <person name="Cahill P."/>
            <person name="Channer S."/>
            <person name="Cheshatsang Y."/>
            <person name="Chuda L."/>
            <person name="Citroen M."/>
            <person name="Collymore A."/>
            <person name="Cooke P."/>
            <person name="Costello M."/>
            <person name="D'Aco K."/>
            <person name="Daza R."/>
            <person name="De Haan G."/>
            <person name="DeGray S."/>
            <person name="DeMaso C."/>
            <person name="Dhargay N."/>
            <person name="Dooley K."/>
            <person name="Dooley E."/>
            <person name="Doricent M."/>
            <person name="Dorje P."/>
            <person name="Dorjee K."/>
            <person name="Dupes A."/>
            <person name="Elong R."/>
            <person name="Falk J."/>
            <person name="Farina A."/>
            <person name="Faro S."/>
            <person name="Ferguson D."/>
            <person name="Fisher S."/>
            <person name="Foley C.D."/>
            <person name="Franke A."/>
            <person name="Friedrich D."/>
            <person name="Gadbois L."/>
            <person name="Gearin G."/>
            <person name="Gearin C.R."/>
            <person name="Giannoukos G."/>
            <person name="Goode T."/>
            <person name="Graham J."/>
            <person name="Grandbois E."/>
            <person name="Grewal S."/>
            <person name="Gyaltsen K."/>
            <person name="Hafez N."/>
            <person name="Hagos B."/>
            <person name="Hall J."/>
            <person name="Henson C."/>
            <person name="Hollinger A."/>
            <person name="Honan T."/>
            <person name="Huard M.D."/>
            <person name="Hughes L."/>
            <person name="Hurhula B."/>
            <person name="Husby M.E."/>
            <person name="Kamat A."/>
            <person name="Kanga B."/>
            <person name="Kashin S."/>
            <person name="Khazanovich D."/>
            <person name="Kisner P."/>
            <person name="Lance K."/>
            <person name="Lara M."/>
            <person name="Lee W."/>
            <person name="Lennon N."/>
            <person name="Letendre F."/>
            <person name="LeVine R."/>
            <person name="Lipovsky A."/>
            <person name="Liu X."/>
            <person name="Liu J."/>
            <person name="Liu S."/>
            <person name="Lokyitsang T."/>
            <person name="Lokyitsang Y."/>
            <person name="Lubonja R."/>
            <person name="Lui A."/>
            <person name="MacDonald P."/>
            <person name="Magnisalis V."/>
            <person name="Maru K."/>
            <person name="Matthews C."/>
            <person name="McCusker W."/>
            <person name="McDonough S."/>
            <person name="Mehta T."/>
            <person name="Meldrim J."/>
            <person name="Meneus L."/>
            <person name="Mihai O."/>
            <person name="Mihalev A."/>
            <person name="Mihova T."/>
            <person name="Mittelman R."/>
            <person name="Mlenga V."/>
            <person name="Montmayeur A."/>
            <person name="Mulrain L."/>
            <person name="Navidi A."/>
            <person name="Naylor J."/>
            <person name="Negash T."/>
            <person name="Nguyen T."/>
            <person name="Nguyen N."/>
            <person name="Nicol R."/>
            <person name="Norbu C."/>
            <person name="Norbu N."/>
            <person name="Novod N."/>
            <person name="O'Neill B."/>
            <person name="Osman S."/>
            <person name="Markiewicz E."/>
            <person name="Oyono O.L."/>
            <person name="Patti C."/>
            <person name="Phunkhang P."/>
            <person name="Pierre F."/>
            <person name="Priest M."/>
            <person name="Raghuraman S."/>
            <person name="Rege F."/>
            <person name="Reyes R."/>
            <person name="Rise C."/>
            <person name="Rogov P."/>
            <person name="Ross K."/>
            <person name="Ryan E."/>
            <person name="Settipalli S."/>
            <person name="Shea T."/>
            <person name="Sherpa N."/>
            <person name="Shi L."/>
            <person name="Shih D."/>
            <person name="Sparrow T."/>
            <person name="Spaulding J."/>
            <person name="Stalker J."/>
            <person name="Stange-Thomann N."/>
            <person name="Stavropoulos S."/>
            <person name="Stone C."/>
            <person name="Strader C."/>
            <person name="Tesfaye S."/>
            <person name="Thomson T."/>
            <person name="Thoulutsang Y."/>
            <person name="Thoulutsang D."/>
            <person name="Topham K."/>
            <person name="Topping I."/>
            <person name="Tsamla T."/>
            <person name="Vassiliev H."/>
            <person name="Vo A."/>
            <person name="Wangchuk T."/>
            <person name="Wangdi T."/>
            <person name="Weiand M."/>
            <person name="Wilkinson J."/>
            <person name="Wilson A."/>
            <person name="Yadav S."/>
            <person name="Young G."/>
            <person name="Yu Q."/>
            <person name="Zembek L."/>
            <person name="Zhong D."/>
            <person name="Zimmer A."/>
            <person name="Zwirko Z."/>
            <person name="Jaffe D.B."/>
            <person name="Alvarez P."/>
            <person name="Brockman W."/>
            <person name="Butler J."/>
            <person name="Chin C."/>
            <person name="Gnerre S."/>
            <person name="Grabherr M."/>
            <person name="Kleber M."/>
            <person name="Mauceli E."/>
            <person name="MacCallum I."/>
        </authorList>
    </citation>
    <scope>NUCLEOTIDE SEQUENCE [LARGE SCALE GENOMIC DNA]</scope>
    <source>
        <strain evidence="6">MSH-3 / Tucson 14011-0111.49</strain>
    </source>
</reference>
<evidence type="ECO:0000256" key="1">
    <source>
        <dbReference type="ARBA" id="ARBA00023117"/>
    </source>
</evidence>
<name>B4G4W0_DROPE</name>
<dbReference type="PRINTS" id="PR00503">
    <property type="entry name" value="BROMODOMAIN"/>
</dbReference>
<accession>B4G4W0</accession>
<dbReference type="PhylomeDB" id="B4G4W0"/>
<dbReference type="GO" id="GO:0005634">
    <property type="term" value="C:nucleus"/>
    <property type="evidence" value="ECO:0007669"/>
    <property type="project" value="TreeGrafter"/>
</dbReference>
<dbReference type="Proteomes" id="UP000008744">
    <property type="component" value="Unassembled WGS sequence"/>
</dbReference>
<gene>
    <name evidence="5" type="primary">Dper\GL23288</name>
    <name evidence="5" type="ORF">Dper_GL23288</name>
</gene>
<sequence>MNDKQNDDFERALAVLTSQVDLSMVPPRSEPKVEPVNGIVQPAVMPPPHRKGRNTNLLLKLRTAVNVMLRDKSSVHFRHPVNAVKQGIYDYHEKIHRPMDLNTIKKRLEYSYYWWGADLLEDIRLIFDNCKTYNSPDSPVFRDAVTLCELFWLRMEKLQPELHSEIKVEPKPKRQLKAACRKPPVAKVPVQTVTKVEPKPDEPQRAASARPPPPVQLQAIPRPVRPVQANRPGPCRPSRAQNRSVPASHRGRGRPPIQRGVVTAKPARYFAKPEAVALLPNPPTVKNYGIPIKVEPIAAIPKRQGLGVDLTPLDHEIERRHSQSLLRFLRAKRDSWPFNDSQYWAKFGEDPDYDHDEERLDWGILETLVSGKQFEGFDWFLSKIHRMLENAMSCFVFNPSVRTSTQRIHATVDKVIPQYMERMVGAKERAHEGVRAKLETMTSSQKADLFK</sequence>
<feature type="region of interest" description="Disordered" evidence="3">
    <location>
        <begin position="189"/>
        <end position="258"/>
    </location>
</feature>
<organism evidence="6">
    <name type="scientific">Drosophila persimilis</name>
    <name type="common">Fruit fly</name>
    <dbReference type="NCBI Taxonomy" id="7234"/>
    <lineage>
        <taxon>Eukaryota</taxon>
        <taxon>Metazoa</taxon>
        <taxon>Ecdysozoa</taxon>
        <taxon>Arthropoda</taxon>
        <taxon>Hexapoda</taxon>
        <taxon>Insecta</taxon>
        <taxon>Pterygota</taxon>
        <taxon>Neoptera</taxon>
        <taxon>Endopterygota</taxon>
        <taxon>Diptera</taxon>
        <taxon>Brachycera</taxon>
        <taxon>Muscomorpha</taxon>
        <taxon>Ephydroidea</taxon>
        <taxon>Drosophilidae</taxon>
        <taxon>Drosophila</taxon>
        <taxon>Sophophora</taxon>
    </lineage>
</organism>
<dbReference type="eggNOG" id="KOG1474">
    <property type="taxonomic scope" value="Eukaryota"/>
</dbReference>
<dbReference type="SMART" id="SM00297">
    <property type="entry name" value="BROMO"/>
    <property type="match status" value="1"/>
</dbReference>
<dbReference type="OrthoDB" id="8063680at2759"/>
<dbReference type="PROSITE" id="PS00633">
    <property type="entry name" value="BROMODOMAIN_1"/>
    <property type="match status" value="1"/>
</dbReference>
<dbReference type="HOGENOM" id="CLU_607311_0_0_1"/>
<dbReference type="GO" id="GO:0006355">
    <property type="term" value="P:regulation of DNA-templated transcription"/>
    <property type="evidence" value="ECO:0007669"/>
    <property type="project" value="TreeGrafter"/>
</dbReference>